<evidence type="ECO:0000256" key="2">
    <source>
        <dbReference type="SAM" id="SignalP"/>
    </source>
</evidence>
<comment type="caution">
    <text evidence="3">The sequence shown here is derived from an EMBL/GenBank/DDBJ whole genome shotgun (WGS) entry which is preliminary data.</text>
</comment>
<accession>A0A9W6PHU2</accession>
<feature type="compositionally biased region" description="Polar residues" evidence="1">
    <location>
        <begin position="85"/>
        <end position="94"/>
    </location>
</feature>
<dbReference type="EMBL" id="BSRX01000018">
    <property type="protein sequence ID" value="GLW55386.1"/>
    <property type="molecule type" value="Genomic_DNA"/>
</dbReference>
<feature type="region of interest" description="Disordered" evidence="1">
    <location>
        <begin position="42"/>
        <end position="94"/>
    </location>
</feature>
<dbReference type="RefSeq" id="WP_158715058.1">
    <property type="nucleotide sequence ID" value="NZ_BSRX01000018.1"/>
</dbReference>
<feature type="compositionally biased region" description="Low complexity" evidence="1">
    <location>
        <begin position="42"/>
        <end position="67"/>
    </location>
</feature>
<proteinExistence type="predicted"/>
<feature type="compositionally biased region" description="Low complexity" evidence="1">
    <location>
        <begin position="75"/>
        <end position="84"/>
    </location>
</feature>
<organism evidence="3 4">
    <name type="scientific">Kitasatospora phosalacinea</name>
    <dbReference type="NCBI Taxonomy" id="2065"/>
    <lineage>
        <taxon>Bacteria</taxon>
        <taxon>Bacillati</taxon>
        <taxon>Actinomycetota</taxon>
        <taxon>Actinomycetes</taxon>
        <taxon>Kitasatosporales</taxon>
        <taxon>Streptomycetaceae</taxon>
        <taxon>Kitasatospora</taxon>
    </lineage>
</organism>
<reference evidence="3" key="1">
    <citation type="submission" date="2023-02" db="EMBL/GenBank/DDBJ databases">
        <title>Kitasatospora phosalacinea NBRC 14362.</title>
        <authorList>
            <person name="Ichikawa N."/>
            <person name="Sato H."/>
            <person name="Tonouchi N."/>
        </authorList>
    </citation>
    <scope>NUCLEOTIDE SEQUENCE</scope>
    <source>
        <strain evidence="3">NBRC 14362</strain>
    </source>
</reference>
<evidence type="ECO:0000313" key="3">
    <source>
        <dbReference type="EMBL" id="GLW55386.1"/>
    </source>
</evidence>
<dbReference type="Proteomes" id="UP001165143">
    <property type="component" value="Unassembled WGS sequence"/>
</dbReference>
<evidence type="ECO:0000313" key="4">
    <source>
        <dbReference type="Proteomes" id="UP001165143"/>
    </source>
</evidence>
<keyword evidence="2" id="KW-0732">Signal</keyword>
<feature type="chain" id="PRO_5040970977" evidence="2">
    <location>
        <begin position="25"/>
        <end position="94"/>
    </location>
</feature>
<name>A0A9W6PHU2_9ACTN</name>
<sequence>MSLNIRIAAIAVLGALTVGGVATAAELAGPTRHGAAVTADGAVADGPQQPAGAGAQAVVIGPGVSDPVPVPSGSPSPSGSPTGGAQESGTWGWG</sequence>
<evidence type="ECO:0000256" key="1">
    <source>
        <dbReference type="SAM" id="MobiDB-lite"/>
    </source>
</evidence>
<protein>
    <submittedName>
        <fullName evidence="3">Uncharacterized protein</fullName>
    </submittedName>
</protein>
<dbReference type="AlphaFoldDB" id="A0A9W6PHU2"/>
<gene>
    <name evidence="3" type="ORF">Kpho01_33970</name>
</gene>
<feature type="signal peptide" evidence="2">
    <location>
        <begin position="1"/>
        <end position="24"/>
    </location>
</feature>